<dbReference type="EMBL" id="JAQQLF010000011">
    <property type="protein sequence ID" value="MDC7717592.1"/>
    <property type="molecule type" value="Genomic_DNA"/>
</dbReference>
<protein>
    <submittedName>
        <fullName evidence="2">DUF5906 domain-containing protein</fullName>
    </submittedName>
</protein>
<feature type="domain" description="NrS-1 polymerase-like helicase" evidence="1">
    <location>
        <begin position="178"/>
        <end position="287"/>
    </location>
</feature>
<dbReference type="Proteomes" id="UP001219956">
    <property type="component" value="Unassembled WGS sequence"/>
</dbReference>
<organism evidence="2 3">
    <name type="scientific">Vogesella aquatica</name>
    <dbReference type="NCBI Taxonomy" id="2984206"/>
    <lineage>
        <taxon>Bacteria</taxon>
        <taxon>Pseudomonadati</taxon>
        <taxon>Pseudomonadota</taxon>
        <taxon>Betaproteobacteria</taxon>
        <taxon>Neisseriales</taxon>
        <taxon>Chromobacteriaceae</taxon>
        <taxon>Vogesella</taxon>
    </lineage>
</organism>
<dbReference type="RefSeq" id="WP_272751907.1">
    <property type="nucleotide sequence ID" value="NZ_JAQQLF010000011.1"/>
</dbReference>
<comment type="caution">
    <text evidence="2">The sequence shown here is derived from an EMBL/GenBank/DDBJ whole genome shotgun (WGS) entry which is preliminary data.</text>
</comment>
<accession>A0ABT5IYF7</accession>
<dbReference type="Gene3D" id="3.40.50.300">
    <property type="entry name" value="P-loop containing nucleotide triphosphate hydrolases"/>
    <property type="match status" value="1"/>
</dbReference>
<keyword evidence="3" id="KW-1185">Reference proteome</keyword>
<name>A0ABT5IYF7_9NEIS</name>
<evidence type="ECO:0000259" key="1">
    <source>
        <dbReference type="Pfam" id="PF19263"/>
    </source>
</evidence>
<reference evidence="2 3" key="1">
    <citation type="submission" date="2023-01" db="EMBL/GenBank/DDBJ databases">
        <title>Novel species of the genus Vogesella isolated from rivers.</title>
        <authorList>
            <person name="Lu H."/>
        </authorList>
    </citation>
    <scope>NUCLEOTIDE SEQUENCE [LARGE SCALE GENOMIC DNA]</scope>
    <source>
        <strain evidence="2 3">DC21W</strain>
    </source>
</reference>
<proteinExistence type="predicted"/>
<dbReference type="Pfam" id="PF19263">
    <property type="entry name" value="DUF5906"/>
    <property type="match status" value="1"/>
</dbReference>
<evidence type="ECO:0000313" key="2">
    <source>
        <dbReference type="EMBL" id="MDC7717592.1"/>
    </source>
</evidence>
<sequence>MLDPKNIPFSGNEKLTVIAHPYPGPLGDAIDELNARYSFVMMGGKHKVFDHQEKNFCELDSVKIFQNQQVLHNNKIVNPSQIWINDRTIRRNFDDVIFKPYPTTDKAVKNHFNTWHGWAVPYADDMTNQEINDYVQPWLEHIYNIFCSQDKEQFDYFVLWLAHMIQMPHKKPGVAIVLQSGQGFGKGIFVTLLSKIIGRSYVARISEANHVAGGFSGQLKDKILINFDEATWGGDKKANGRLKALITEESLMLEEKFKSATETDHYARFFITSNNDYPVPIEHDDRRFFVPDVTTNKPEQKYFDKLGELLDSERAISCFFTALMNYDLTNFSIRTFPNTKTRQKIKLESFSHNDMYKSFIVDASQEDDIAAQLMTKNIAASELFNLFMQWKARNPSFKNSSTSIQAFGRAMSEAGMEAKRTKHGKVYDITIYDVMHYLEKMGL</sequence>
<evidence type="ECO:0000313" key="3">
    <source>
        <dbReference type="Proteomes" id="UP001219956"/>
    </source>
</evidence>
<dbReference type="InterPro" id="IPR027417">
    <property type="entry name" value="P-loop_NTPase"/>
</dbReference>
<dbReference type="InterPro" id="IPR045455">
    <property type="entry name" value="NrS-1_pol-like_helicase"/>
</dbReference>
<gene>
    <name evidence="2" type="ORF">PQU95_10255</name>
</gene>